<dbReference type="CDD" id="cd03801">
    <property type="entry name" value="GT4_PimA-like"/>
    <property type="match status" value="1"/>
</dbReference>
<dbReference type="Proteomes" id="UP000001203">
    <property type="component" value="Chromosome circular"/>
</dbReference>
<evidence type="ECO:0000313" key="2">
    <source>
        <dbReference type="EMBL" id="ACB49968.1"/>
    </source>
</evidence>
<keyword evidence="2" id="KW-0808">Transferase</keyword>
<dbReference type="InterPro" id="IPR050194">
    <property type="entry name" value="Glycosyltransferase_grp1"/>
</dbReference>
<dbReference type="HOGENOM" id="CLU_052026_0_0_3"/>
<keyword evidence="3" id="KW-1185">Reference proteome</keyword>
<dbReference type="STRING" id="43989.cce_0617"/>
<dbReference type="PANTHER" id="PTHR45947">
    <property type="entry name" value="SULFOQUINOVOSYL TRANSFERASE SQD2"/>
    <property type="match status" value="1"/>
</dbReference>
<dbReference type="EMBL" id="CP000806">
    <property type="protein sequence ID" value="ACB49968.1"/>
    <property type="molecule type" value="Genomic_DNA"/>
</dbReference>
<dbReference type="RefSeq" id="WP_009547820.1">
    <property type="nucleotide sequence ID" value="NC_010546.1"/>
</dbReference>
<dbReference type="CAZy" id="GT4">
    <property type="family name" value="Glycosyltransferase Family 4"/>
</dbReference>
<evidence type="ECO:0000313" key="3">
    <source>
        <dbReference type="Proteomes" id="UP000001203"/>
    </source>
</evidence>
<dbReference type="InterPro" id="IPR001296">
    <property type="entry name" value="Glyco_trans_1"/>
</dbReference>
<dbReference type="KEGG" id="cyt:cce_0617"/>
<dbReference type="Gene3D" id="3.40.50.2000">
    <property type="entry name" value="Glycogen Phosphorylase B"/>
    <property type="match status" value="2"/>
</dbReference>
<accession>B1WQ46</accession>
<reference evidence="2 3" key="1">
    <citation type="journal article" date="2008" name="Proc. Natl. Acad. Sci. U.S.A.">
        <title>The genome of Cyanothece 51142, a unicellular diazotrophic cyanobacterium important in the marine nitrogen cycle.</title>
        <authorList>
            <person name="Welsh E.A."/>
            <person name="Liberton M."/>
            <person name="Stoeckel J."/>
            <person name="Loh T."/>
            <person name="Elvitigala T."/>
            <person name="Wang C."/>
            <person name="Wollam A."/>
            <person name="Fulton R.S."/>
            <person name="Clifton S.W."/>
            <person name="Jacobs J.M."/>
            <person name="Aurora R."/>
            <person name="Ghosh B.K."/>
            <person name="Sherman L.A."/>
            <person name="Smith R.D."/>
            <person name="Wilson R.K."/>
            <person name="Pakrasi H.B."/>
        </authorList>
    </citation>
    <scope>NUCLEOTIDE SEQUENCE [LARGE SCALE GENOMIC DNA]</scope>
    <source>
        <strain evidence="3">ATCC 51142 / BH68</strain>
    </source>
</reference>
<evidence type="ECO:0000259" key="1">
    <source>
        <dbReference type="Pfam" id="PF00534"/>
    </source>
</evidence>
<dbReference type="Pfam" id="PF00534">
    <property type="entry name" value="Glycos_transf_1"/>
    <property type="match status" value="1"/>
</dbReference>
<proteinExistence type="predicted"/>
<name>B1WQ46_CROS5</name>
<protein>
    <submittedName>
        <fullName evidence="2">Glycosyl transferase, group 1</fullName>
    </submittedName>
</protein>
<feature type="domain" description="Glycosyl transferase family 1" evidence="1">
    <location>
        <begin position="230"/>
        <end position="398"/>
    </location>
</feature>
<dbReference type="eggNOG" id="COG0438">
    <property type="taxonomic scope" value="Bacteria"/>
</dbReference>
<dbReference type="PANTHER" id="PTHR45947:SF3">
    <property type="entry name" value="SULFOQUINOVOSYL TRANSFERASE SQD2"/>
    <property type="match status" value="1"/>
</dbReference>
<dbReference type="SUPFAM" id="SSF53756">
    <property type="entry name" value="UDP-Glycosyltransferase/glycogen phosphorylase"/>
    <property type="match status" value="1"/>
</dbReference>
<dbReference type="AlphaFoldDB" id="B1WQ46"/>
<dbReference type="GO" id="GO:0016757">
    <property type="term" value="F:glycosyltransferase activity"/>
    <property type="evidence" value="ECO:0007669"/>
    <property type="project" value="InterPro"/>
</dbReference>
<gene>
    <name evidence="2" type="ordered locus">cce_0617</name>
</gene>
<sequence length="422" mass="48590">MNNKRKKALLIIEQCNPDWSSVPLVGYNFYYEISQLCDVTLVTHIRNKAALQKHQEHQDIIYIDESQFSKNYHKFIAALTSIGRKNWPLYIALSYPIYEEFNKQVYQKFKDKVLGKEYDIVHVITPMMPRYPAKIIRACVNTPFILGPVNGGVPFPPGFQKVARQEFAYFNFLRAIGRKLIPGYVETYQKADKILAGSTYTLNLIKDLFKIPKERLELFYENGISKNFFHQKKTNTNNSVINLLFVGRLVPYKGADMLIDAIHNLSDDLRNKIKLTIVGDGSEKVKLENQVKNLGLEKVVSFTGWIKQEETVEYYKQADIFCFPSIREFGGAVVLEAMACGLPCIVANNGGIGEYVTPETGFSIEPKSREYLVKELTAKIQTLVENKDLREKMSAKCYQRAREFEWSKKAKKIVELYQQLLK</sequence>
<dbReference type="OrthoDB" id="73743at2"/>
<organism evidence="2 3">
    <name type="scientific">Crocosphaera subtropica (strain ATCC 51142 / BH68)</name>
    <name type="common">Cyanothece sp. (strain ATCC 51142)</name>
    <dbReference type="NCBI Taxonomy" id="43989"/>
    <lineage>
        <taxon>Bacteria</taxon>
        <taxon>Bacillati</taxon>
        <taxon>Cyanobacteriota</taxon>
        <taxon>Cyanophyceae</taxon>
        <taxon>Oscillatoriophycideae</taxon>
        <taxon>Chroococcales</taxon>
        <taxon>Aphanothecaceae</taxon>
        <taxon>Crocosphaera</taxon>
        <taxon>Crocosphaera subtropica</taxon>
    </lineage>
</organism>